<dbReference type="SUPFAM" id="SSF53474">
    <property type="entry name" value="alpha/beta-Hydrolases"/>
    <property type="match status" value="1"/>
</dbReference>
<accession>A0AAE3QXZ0</accession>
<evidence type="ECO:0000313" key="2">
    <source>
        <dbReference type="EMBL" id="MDJ1485615.1"/>
    </source>
</evidence>
<dbReference type="PANTHER" id="PTHR43798:SF33">
    <property type="entry name" value="HYDROLASE, PUTATIVE (AFU_ORTHOLOGUE AFUA_2G14860)-RELATED"/>
    <property type="match status" value="1"/>
</dbReference>
<reference evidence="2" key="1">
    <citation type="submission" date="2023-05" db="EMBL/GenBank/DDBJ databases">
        <authorList>
            <person name="Zhang X."/>
        </authorList>
    </citation>
    <scope>NUCLEOTIDE SEQUENCE</scope>
    <source>
        <strain evidence="2">YF14B1</strain>
    </source>
</reference>
<proteinExistence type="predicted"/>
<dbReference type="GO" id="GO:0018786">
    <property type="term" value="F:haloalkane dehalogenase activity"/>
    <property type="evidence" value="ECO:0007669"/>
    <property type="project" value="UniProtKB-EC"/>
</dbReference>
<evidence type="ECO:0000313" key="3">
    <source>
        <dbReference type="Proteomes" id="UP001241110"/>
    </source>
</evidence>
<dbReference type="NCBIfam" id="NF002938">
    <property type="entry name" value="PRK03592.1"/>
    <property type="match status" value="1"/>
</dbReference>
<dbReference type="GO" id="GO:0016020">
    <property type="term" value="C:membrane"/>
    <property type="evidence" value="ECO:0007669"/>
    <property type="project" value="TreeGrafter"/>
</dbReference>
<feature type="domain" description="AB hydrolase-1" evidence="1">
    <location>
        <begin position="53"/>
        <end position="292"/>
    </location>
</feature>
<dbReference type="Proteomes" id="UP001241110">
    <property type="component" value="Unassembled WGS sequence"/>
</dbReference>
<name>A0AAE3QXZ0_9BACT</name>
<sequence>MEKHTAEANSKSTPEGRDLRILNRTHEQPFAEKKYLEINGYRMAYIDEGKGDPIVFQHGNPTSSYLWRNIMPHVDGLGRLIAVDLIGTGDSDKLSPSLGEHRYNFATQKKFLFALWEELGLDRNVILVLHDIGSQLGFHWAHQNKQRVQGIAYMESIVMPLQASDFSEQTLEAFHNFTPDKVLWENFIVEHFLFSERKFTPIEHAYYEKPFLIPGEDRRVQLGSDIPMNGKPEYTQEIVADYSAWLAKSTIAKLYIQAEPGLFGRGRLDEFSSKWPNQQHLKVSGGHFIQETTPDVIGKALASFVRSLRE</sequence>
<keyword evidence="2" id="KW-0378">Hydrolase</keyword>
<comment type="caution">
    <text evidence="2">The sequence shown here is derived from an EMBL/GenBank/DDBJ whole genome shotgun (WGS) entry which is preliminary data.</text>
</comment>
<evidence type="ECO:0000259" key="1">
    <source>
        <dbReference type="Pfam" id="PF00561"/>
    </source>
</evidence>
<dbReference type="Gene3D" id="3.40.50.1820">
    <property type="entry name" value="alpha/beta hydrolase"/>
    <property type="match status" value="1"/>
</dbReference>
<organism evidence="2 3">
    <name type="scientific">Xanthocytophaga flava</name>
    <dbReference type="NCBI Taxonomy" id="3048013"/>
    <lineage>
        <taxon>Bacteria</taxon>
        <taxon>Pseudomonadati</taxon>
        <taxon>Bacteroidota</taxon>
        <taxon>Cytophagia</taxon>
        <taxon>Cytophagales</taxon>
        <taxon>Rhodocytophagaceae</taxon>
        <taxon>Xanthocytophaga</taxon>
    </lineage>
</organism>
<dbReference type="EMBL" id="JASJOS010000021">
    <property type="protein sequence ID" value="MDJ1485615.1"/>
    <property type="molecule type" value="Genomic_DNA"/>
</dbReference>
<dbReference type="InterPro" id="IPR050266">
    <property type="entry name" value="AB_hydrolase_sf"/>
</dbReference>
<dbReference type="AlphaFoldDB" id="A0AAE3QXZ0"/>
<dbReference type="PANTHER" id="PTHR43798">
    <property type="entry name" value="MONOACYLGLYCEROL LIPASE"/>
    <property type="match status" value="1"/>
</dbReference>
<gene>
    <name evidence="2" type="ORF">QNI16_34310</name>
</gene>
<dbReference type="Pfam" id="PF00561">
    <property type="entry name" value="Abhydrolase_1"/>
    <property type="match status" value="1"/>
</dbReference>
<dbReference type="InterPro" id="IPR000073">
    <property type="entry name" value="AB_hydrolase_1"/>
</dbReference>
<dbReference type="InterPro" id="IPR029058">
    <property type="entry name" value="AB_hydrolase_fold"/>
</dbReference>
<dbReference type="RefSeq" id="WP_313988397.1">
    <property type="nucleotide sequence ID" value="NZ_JASJOS010000021.1"/>
</dbReference>
<dbReference type="EC" id="3.8.1.5" evidence="2"/>
<protein>
    <submittedName>
        <fullName evidence="2">Haloalkane dehalogenase</fullName>
        <ecNumber evidence="2">3.8.1.5</ecNumber>
    </submittedName>
</protein>